<reference evidence="2 3" key="1">
    <citation type="journal article" date="2010" name="Stand. Genomic Sci.">
        <title>Complete genome sequence of Haliangium ochraceum type strain (SMP-2).</title>
        <authorList>
            <consortium name="US DOE Joint Genome Institute (JGI-PGF)"/>
            <person name="Ivanova N."/>
            <person name="Daum C."/>
            <person name="Lang E."/>
            <person name="Abt B."/>
            <person name="Kopitz M."/>
            <person name="Saunders E."/>
            <person name="Lapidus A."/>
            <person name="Lucas S."/>
            <person name="Glavina Del Rio T."/>
            <person name="Nolan M."/>
            <person name="Tice H."/>
            <person name="Copeland A."/>
            <person name="Cheng J.F."/>
            <person name="Chen F."/>
            <person name="Bruce D."/>
            <person name="Goodwin L."/>
            <person name="Pitluck S."/>
            <person name="Mavromatis K."/>
            <person name="Pati A."/>
            <person name="Mikhailova N."/>
            <person name="Chen A."/>
            <person name="Palaniappan K."/>
            <person name="Land M."/>
            <person name="Hauser L."/>
            <person name="Chang Y.J."/>
            <person name="Jeffries C.D."/>
            <person name="Detter J.C."/>
            <person name="Brettin T."/>
            <person name="Rohde M."/>
            <person name="Goker M."/>
            <person name="Bristow J."/>
            <person name="Markowitz V."/>
            <person name="Eisen J.A."/>
            <person name="Hugenholtz P."/>
            <person name="Kyrpides N.C."/>
            <person name="Klenk H.P."/>
        </authorList>
    </citation>
    <scope>NUCLEOTIDE SEQUENCE [LARGE SCALE GENOMIC DNA]</scope>
    <source>
        <strain evidence="3">DSM 14365 / CIP 107738 / JCM 11303 / AJ 13395 / SMP-2</strain>
    </source>
</reference>
<dbReference type="InterPro" id="IPR052551">
    <property type="entry name" value="UV-DNA_repair_photolyase"/>
</dbReference>
<protein>
    <submittedName>
        <fullName evidence="2">Deoxyribodipyrimidine photolyase-related protein</fullName>
    </submittedName>
</protein>
<dbReference type="Gene3D" id="1.10.10.1710">
    <property type="entry name" value="Deoxyribodipyrimidine photolyase-related"/>
    <property type="match status" value="1"/>
</dbReference>
<evidence type="ECO:0000313" key="3">
    <source>
        <dbReference type="Proteomes" id="UP000001880"/>
    </source>
</evidence>
<dbReference type="KEGG" id="hoh:Hoch_2030"/>
<organism evidence="2 3">
    <name type="scientific">Haliangium ochraceum (strain DSM 14365 / JCM 11303 / SMP-2)</name>
    <dbReference type="NCBI Taxonomy" id="502025"/>
    <lineage>
        <taxon>Bacteria</taxon>
        <taxon>Pseudomonadati</taxon>
        <taxon>Myxococcota</taxon>
        <taxon>Polyangia</taxon>
        <taxon>Haliangiales</taxon>
        <taxon>Kofleriaceae</taxon>
        <taxon>Haliangium</taxon>
    </lineage>
</organism>
<accession>D0LFX3</accession>
<dbReference type="eggNOG" id="COG3046">
    <property type="taxonomic scope" value="Bacteria"/>
</dbReference>
<dbReference type="InterPro" id="IPR036134">
    <property type="entry name" value="Crypto/Photolyase_FAD-like_sf"/>
</dbReference>
<dbReference type="Proteomes" id="UP000001880">
    <property type="component" value="Chromosome"/>
</dbReference>
<dbReference type="Pfam" id="PF03441">
    <property type="entry name" value="FAD_binding_7"/>
    <property type="match status" value="1"/>
</dbReference>
<dbReference type="Gene3D" id="1.25.40.80">
    <property type="match status" value="1"/>
</dbReference>
<dbReference type="Gene3D" id="1.10.579.10">
    <property type="entry name" value="DNA Cyclobutane Dipyrimidine Photolyase, subunit A, domain 3"/>
    <property type="match status" value="1"/>
</dbReference>
<dbReference type="SUPFAM" id="SSF48173">
    <property type="entry name" value="Cryptochrome/photolyase FAD-binding domain"/>
    <property type="match status" value="1"/>
</dbReference>
<dbReference type="PANTHER" id="PTHR38657:SF1">
    <property type="entry name" value="SLR1343 PROTEIN"/>
    <property type="match status" value="1"/>
</dbReference>
<dbReference type="InterPro" id="IPR007357">
    <property type="entry name" value="PhrB-like"/>
</dbReference>
<dbReference type="InterPro" id="IPR014729">
    <property type="entry name" value="Rossmann-like_a/b/a_fold"/>
</dbReference>
<evidence type="ECO:0000313" key="2">
    <source>
        <dbReference type="EMBL" id="ACY14575.1"/>
    </source>
</evidence>
<keyword evidence="3" id="KW-1185">Reference proteome</keyword>
<keyword evidence="2" id="KW-0456">Lyase</keyword>
<proteinExistence type="predicted"/>
<feature type="domain" description="Cryptochrome/DNA photolyase FAD-binding" evidence="1">
    <location>
        <begin position="316"/>
        <end position="406"/>
    </location>
</feature>
<sequence>MATSPRDLFVILGNQLVPFRHLRPHRDAAFFMAEDLGLCTYVRHHKQKIALFLAAMRAHADELRRNGCALHYESLDEQAGAELRTKYETKLARYADRAGPFDRLLSFEVEDLFFERRLDAVADELGLERVTLASPMFLCSRERFAGYARGATRLRMADFYERQRRHLGILIDSEGAPVGGRWSFDRDNREKLPRDESLPAAPAAAPTDHVRALIALVGERFADHPGELSEAGWWLPSTRRQALAWLRGFLDERLERFGAYEDALSTRGPVLFHSVLSPLLNLGLITPDEVVERTLAHAEDHRVPLNSLEGFLRQIIGWREFVRGVYRGHSEQQETANAWGHHRRMKPCWWDASTGLRPLDDAIAKVLRMGWAHHIERLMVLCNLMNLCEIEPRQVHDWFLAMFVDAADWVMGPNVYGMGLMSDGGLFATKPYICASNYLLKMSDYGRPAAGEVFPFGDSDWCTVVDGLYWRFVREHRDFFAGHPRMAVMAASLDRMSGDKKQRIFAAASAFLDRVTETP</sequence>
<dbReference type="Pfam" id="PF04244">
    <property type="entry name" value="DPRP"/>
    <property type="match status" value="1"/>
</dbReference>
<dbReference type="HOGENOM" id="CLU_031632_1_0_7"/>
<name>D0LFX3_HALO1</name>
<evidence type="ECO:0000259" key="1">
    <source>
        <dbReference type="Pfam" id="PF03441"/>
    </source>
</evidence>
<dbReference type="PANTHER" id="PTHR38657">
    <property type="entry name" value="SLR1343 PROTEIN"/>
    <property type="match status" value="1"/>
</dbReference>
<dbReference type="EMBL" id="CP001804">
    <property type="protein sequence ID" value="ACY14575.1"/>
    <property type="molecule type" value="Genomic_DNA"/>
</dbReference>
<dbReference type="AlphaFoldDB" id="D0LFX3"/>
<dbReference type="Gene3D" id="3.40.50.620">
    <property type="entry name" value="HUPs"/>
    <property type="match status" value="1"/>
</dbReference>
<gene>
    <name evidence="2" type="ordered locus">Hoch_2030</name>
</gene>
<dbReference type="STRING" id="502025.Hoch_2030"/>
<dbReference type="RefSeq" id="WP_012827183.1">
    <property type="nucleotide sequence ID" value="NC_013440.1"/>
</dbReference>
<dbReference type="GO" id="GO:0016829">
    <property type="term" value="F:lyase activity"/>
    <property type="evidence" value="ECO:0007669"/>
    <property type="project" value="UniProtKB-KW"/>
</dbReference>
<dbReference type="InterPro" id="IPR005101">
    <property type="entry name" value="Cryptochr/Photolyase_FAD-bd"/>
</dbReference>